<dbReference type="EMBL" id="HBFA01003728">
    <property type="protein sequence ID" value="CAD8651197.1"/>
    <property type="molecule type" value="Transcribed_RNA"/>
</dbReference>
<protein>
    <recommendedName>
        <fullName evidence="2">DUF5710 domain-containing protein</fullName>
    </recommendedName>
</protein>
<feature type="domain" description="DUF5710" evidence="2">
    <location>
        <begin position="57"/>
        <end position="100"/>
    </location>
</feature>
<sequence length="303" mass="34897">MFGCSSRSSCSLQGAMLTLGTEREAPSTPKTERQEPADARFSPRTPPEIQRNTANNRKYLDCPYVDKDIVKELGARWDATEKKWHIPPGLPVERFSEWLPPHSRKYLYVPFEEKEQAKRLGATFDGEKKSWYVSAYRYRTNPNAFRRWMQPRVIYEIYGYEGEYGYEDGDEDEDEDDPFIGDVLTREEIKYGKEEPKAVTPHTKKKKLGRVALRTRAAQARVHNDKHKAEPELKPGWRSRSSRAEPARPKWDMEPAWAAEEQLLLDDRGNVLKKTGRVSEPAWSKPRSRQGPISPSGSLGRTA</sequence>
<organism evidence="3">
    <name type="scientific">Pyramimonas obovata</name>
    <dbReference type="NCBI Taxonomy" id="1411642"/>
    <lineage>
        <taxon>Eukaryota</taxon>
        <taxon>Viridiplantae</taxon>
        <taxon>Chlorophyta</taxon>
        <taxon>Pyramimonadophyceae</taxon>
        <taxon>Pyramimonadales</taxon>
        <taxon>Pyramimonadaceae</taxon>
        <taxon>Pyramimonas</taxon>
        <taxon>Pyramimonas incertae sedis</taxon>
    </lineage>
</organism>
<feature type="region of interest" description="Disordered" evidence="1">
    <location>
        <begin position="1"/>
        <end position="55"/>
    </location>
</feature>
<feature type="compositionally biased region" description="Polar residues" evidence="1">
    <location>
        <begin position="291"/>
        <end position="303"/>
    </location>
</feature>
<feature type="region of interest" description="Disordered" evidence="1">
    <location>
        <begin position="276"/>
        <end position="303"/>
    </location>
</feature>
<reference evidence="3" key="1">
    <citation type="submission" date="2021-01" db="EMBL/GenBank/DDBJ databases">
        <authorList>
            <person name="Corre E."/>
            <person name="Pelletier E."/>
            <person name="Niang G."/>
            <person name="Scheremetjew M."/>
            <person name="Finn R."/>
            <person name="Kale V."/>
            <person name="Holt S."/>
            <person name="Cochrane G."/>
            <person name="Meng A."/>
            <person name="Brown T."/>
            <person name="Cohen L."/>
        </authorList>
    </citation>
    <scope>NUCLEOTIDE SEQUENCE</scope>
    <source>
        <strain evidence="3">CCMP722</strain>
    </source>
</reference>
<evidence type="ECO:0000259" key="2">
    <source>
        <dbReference type="Pfam" id="PF18974"/>
    </source>
</evidence>
<feature type="region of interest" description="Disordered" evidence="1">
    <location>
        <begin position="191"/>
        <end position="254"/>
    </location>
</feature>
<feature type="compositionally biased region" description="Polar residues" evidence="1">
    <location>
        <begin position="1"/>
        <end position="12"/>
    </location>
</feature>
<dbReference type="Pfam" id="PF18974">
    <property type="entry name" value="DUF5710"/>
    <property type="match status" value="2"/>
</dbReference>
<feature type="compositionally biased region" description="Basic and acidic residues" evidence="1">
    <location>
        <begin position="21"/>
        <end position="38"/>
    </location>
</feature>
<gene>
    <name evidence="3" type="ORF">POBO1169_LOCUS1873</name>
</gene>
<dbReference type="InterPro" id="IPR043764">
    <property type="entry name" value="DUF5710"/>
</dbReference>
<proteinExistence type="predicted"/>
<accession>A0A7S0MW01</accession>
<dbReference type="AlphaFoldDB" id="A0A7S0MW01"/>
<feature type="domain" description="DUF5710" evidence="2">
    <location>
        <begin position="104"/>
        <end position="150"/>
    </location>
</feature>
<evidence type="ECO:0000313" key="3">
    <source>
        <dbReference type="EMBL" id="CAD8651197.1"/>
    </source>
</evidence>
<evidence type="ECO:0000256" key="1">
    <source>
        <dbReference type="SAM" id="MobiDB-lite"/>
    </source>
</evidence>
<name>A0A7S0MW01_9CHLO</name>
<feature type="compositionally biased region" description="Basic and acidic residues" evidence="1">
    <location>
        <begin position="242"/>
        <end position="253"/>
    </location>
</feature>